<dbReference type="EMBL" id="SIYF01000029">
    <property type="protein sequence ID" value="TKK91849.1"/>
    <property type="molecule type" value="Genomic_DNA"/>
</dbReference>
<name>A0A4U3MS64_ENTFL</name>
<comment type="caution">
    <text evidence="1">The sequence shown here is derived from an EMBL/GenBank/DDBJ whole genome shotgun (WGS) entry which is preliminary data.</text>
</comment>
<evidence type="ECO:0000313" key="2">
    <source>
        <dbReference type="Proteomes" id="UP000305511"/>
    </source>
</evidence>
<sequence>MLEATPSLALLSLLKMALAGEHSSYKGDFFLLWENAVFSKLFCFLKALQKLFRFVILVINWNFQIIKQSELVEGGIICRKCLLFRC</sequence>
<protein>
    <submittedName>
        <fullName evidence="1">Uncharacterized protein</fullName>
    </submittedName>
</protein>
<proteinExistence type="predicted"/>
<dbReference type="RefSeq" id="WP_137273793.1">
    <property type="nucleotide sequence ID" value="NZ_SIYF01000029.1"/>
</dbReference>
<accession>A0A4U3MS64</accession>
<reference evidence="1 2" key="1">
    <citation type="submission" date="2019-02" db="EMBL/GenBank/DDBJ databases">
        <title>Bacteria dissemination in different level of health care in South Africa: the effectiveness of infections prevention and control.</title>
        <authorList>
            <person name="Shobo C."/>
            <person name="Amoako D.G."/>
            <person name="Allam M."/>
            <person name="Ismail A."/>
            <person name="Bester L.A."/>
            <person name="Essack S.Y."/>
        </authorList>
    </citation>
    <scope>NUCLEOTIDE SEQUENCE [LARGE SCALE GENOMIC DNA]</scope>
    <source>
        <strain evidence="1 2">2SIL2</strain>
    </source>
</reference>
<evidence type="ECO:0000313" key="1">
    <source>
        <dbReference type="EMBL" id="TKK91849.1"/>
    </source>
</evidence>
<organism evidence="1 2">
    <name type="scientific">Enterococcus faecalis</name>
    <name type="common">Streptococcus faecalis</name>
    <dbReference type="NCBI Taxonomy" id="1351"/>
    <lineage>
        <taxon>Bacteria</taxon>
        <taxon>Bacillati</taxon>
        <taxon>Bacillota</taxon>
        <taxon>Bacilli</taxon>
        <taxon>Lactobacillales</taxon>
        <taxon>Enterococcaceae</taxon>
        <taxon>Enterococcus</taxon>
    </lineage>
</organism>
<dbReference type="AlphaFoldDB" id="A0A4U3MS64"/>
<gene>
    <name evidence="1" type="ORF">EY666_01455</name>
</gene>
<dbReference type="Proteomes" id="UP000305511">
    <property type="component" value="Unassembled WGS sequence"/>
</dbReference>